<evidence type="ECO:0000313" key="1">
    <source>
        <dbReference type="EMBL" id="CAE7772159.1"/>
    </source>
</evidence>
<dbReference type="OrthoDB" id="5949092at2759"/>
<protein>
    <recommendedName>
        <fullName evidence="3">Right handed beta helix domain-containing protein</fullName>
    </recommendedName>
</protein>
<keyword evidence="2" id="KW-1185">Reference proteome</keyword>
<evidence type="ECO:0008006" key="3">
    <source>
        <dbReference type="Google" id="ProtNLM"/>
    </source>
</evidence>
<sequence>TGWKRYKGWNNIYGLVSDPKKSEDCCTYLGTFDSVQKCEDAAKGFSSYVWHETADPSWLRTCYGVREPYGFRPVSQDGVITGRKMSTNLWRANLSALGLNIGEEGFPGLRLNGQRAIRAKYPDGAPERTGEWLYGAGQAMGGGDYVNAFIRDGFTSWTPPRPRGPPQDLVVGSSDWPGVEWPMTSPDGSTRWTGEGDFGEFYIGVGGNCDDVTPSVGYWCGSKAPRGIITHNSPSGIDKENYSSLSSTKPVVSAWRGGDVLECDDLVLTENQVPGGESGARCLLSCELKVSGCKGHNEFGFSWQFLVDAVHGESLVFSPHRGGNQGGEGVNYGGQWWIENVLEECDAPNEFFYDRRSQSLYFSFNGTDTVPDGTEQWVLPVTQVLFNITSSHSSIRGLEVRDSMITYLEPHGLPSGGDWALERLAAIILRDASNITVADNLLTKLDGNGIFLDGAVKNASLLHNEFSYIGSSAMAAWGYTGDCLNENCSLKLPTGSGMGPDGRSMRVPWGTQVKSNLVREIGIWQKQSSMWFQAVTAETEILGNVHFNGPRAGINFNDGFGGGDLIEGNVIGNCVRESGDHGPYNSWDRVPYITTLRTGRPSILPKTRHLTRNLWFGTYSTQEGVDTDDGSSYLLQDFNVFAYGANGLKNDFGGHDNHHQHNMYLFVDACWGEGFAAGHPDGTANNDIFASNQCLLKVGGWYGSDCGNNPKGFQTHNNSVYTSDGTLKVCGGKDLNEYVKSGHDAGCWVRSLGP</sequence>
<dbReference type="EMBL" id="CAJNIZ010047628">
    <property type="protein sequence ID" value="CAE7772159.1"/>
    <property type="molecule type" value="Genomic_DNA"/>
</dbReference>
<gene>
    <name evidence="1" type="ORF">SPIL2461_LOCUS22769</name>
</gene>
<dbReference type="InterPro" id="IPR011050">
    <property type="entry name" value="Pectin_lyase_fold/virulence"/>
</dbReference>
<name>A0A812YEI2_SYMPI</name>
<reference evidence="1" key="1">
    <citation type="submission" date="2021-02" db="EMBL/GenBank/DDBJ databases">
        <authorList>
            <person name="Dougan E. K."/>
            <person name="Rhodes N."/>
            <person name="Thang M."/>
            <person name="Chan C."/>
        </authorList>
    </citation>
    <scope>NUCLEOTIDE SEQUENCE</scope>
</reference>
<dbReference type="PANTHER" id="PTHR36453:SF1">
    <property type="entry name" value="RIGHT HANDED BETA HELIX DOMAIN-CONTAINING PROTEIN"/>
    <property type="match status" value="1"/>
</dbReference>
<proteinExistence type="predicted"/>
<dbReference type="AlphaFoldDB" id="A0A812YEI2"/>
<dbReference type="SUPFAM" id="SSF51126">
    <property type="entry name" value="Pectin lyase-like"/>
    <property type="match status" value="1"/>
</dbReference>
<dbReference type="Gene3D" id="2.160.20.10">
    <property type="entry name" value="Single-stranded right-handed beta-helix, Pectin lyase-like"/>
    <property type="match status" value="1"/>
</dbReference>
<dbReference type="Proteomes" id="UP000649617">
    <property type="component" value="Unassembled WGS sequence"/>
</dbReference>
<evidence type="ECO:0000313" key="2">
    <source>
        <dbReference type="Proteomes" id="UP000649617"/>
    </source>
</evidence>
<accession>A0A812YEI2</accession>
<dbReference type="PANTHER" id="PTHR36453">
    <property type="entry name" value="SECRETED PROTEIN-RELATED"/>
    <property type="match status" value="1"/>
</dbReference>
<organism evidence="1 2">
    <name type="scientific">Symbiodinium pilosum</name>
    <name type="common">Dinoflagellate</name>
    <dbReference type="NCBI Taxonomy" id="2952"/>
    <lineage>
        <taxon>Eukaryota</taxon>
        <taxon>Sar</taxon>
        <taxon>Alveolata</taxon>
        <taxon>Dinophyceae</taxon>
        <taxon>Suessiales</taxon>
        <taxon>Symbiodiniaceae</taxon>
        <taxon>Symbiodinium</taxon>
    </lineage>
</organism>
<dbReference type="InterPro" id="IPR012334">
    <property type="entry name" value="Pectin_lyas_fold"/>
</dbReference>
<comment type="caution">
    <text evidence="1">The sequence shown here is derived from an EMBL/GenBank/DDBJ whole genome shotgun (WGS) entry which is preliminary data.</text>
</comment>
<feature type="non-terminal residue" evidence="1">
    <location>
        <position position="754"/>
    </location>
</feature>